<name>A0A0R2I3S0_CARDV</name>
<feature type="compositionally biased region" description="Basic residues" evidence="1">
    <location>
        <begin position="79"/>
        <end position="90"/>
    </location>
</feature>
<dbReference type="AlphaFoldDB" id="A0A0R2I3S0"/>
<proteinExistence type="predicted"/>
<evidence type="ECO:0000313" key="3">
    <source>
        <dbReference type="Proteomes" id="UP000051658"/>
    </source>
</evidence>
<organism evidence="2 3">
    <name type="scientific">Carnobacterium divergens DSM 20623</name>
    <dbReference type="NCBI Taxonomy" id="1449336"/>
    <lineage>
        <taxon>Bacteria</taxon>
        <taxon>Bacillati</taxon>
        <taxon>Bacillota</taxon>
        <taxon>Bacilli</taxon>
        <taxon>Lactobacillales</taxon>
        <taxon>Carnobacteriaceae</taxon>
        <taxon>Carnobacterium</taxon>
    </lineage>
</organism>
<reference evidence="2 3" key="1">
    <citation type="journal article" date="2015" name="Genome Announc.">
        <title>Expanding the biotechnology potential of lactobacilli through comparative genomics of 213 strains and associated genera.</title>
        <authorList>
            <person name="Sun Z."/>
            <person name="Harris H.M."/>
            <person name="McCann A."/>
            <person name="Guo C."/>
            <person name="Argimon S."/>
            <person name="Zhang W."/>
            <person name="Yang X."/>
            <person name="Jeffery I.B."/>
            <person name="Cooney J.C."/>
            <person name="Kagawa T.F."/>
            <person name="Liu W."/>
            <person name="Song Y."/>
            <person name="Salvetti E."/>
            <person name="Wrobel A."/>
            <person name="Rasinkangas P."/>
            <person name="Parkhill J."/>
            <person name="Rea M.C."/>
            <person name="O'Sullivan O."/>
            <person name="Ritari J."/>
            <person name="Douillard F.P."/>
            <person name="Paul Ross R."/>
            <person name="Yang R."/>
            <person name="Briner A.E."/>
            <person name="Felis G.E."/>
            <person name="de Vos W.M."/>
            <person name="Barrangou R."/>
            <person name="Klaenhammer T.R."/>
            <person name="Caufield P.W."/>
            <person name="Cui Y."/>
            <person name="Zhang H."/>
            <person name="O'Toole P.W."/>
        </authorList>
    </citation>
    <scope>NUCLEOTIDE SEQUENCE [LARGE SCALE GENOMIC DNA]</scope>
    <source>
        <strain evidence="2 3">DSM 20623</strain>
    </source>
</reference>
<dbReference type="Proteomes" id="UP000051658">
    <property type="component" value="Unassembled WGS sequence"/>
</dbReference>
<dbReference type="EMBL" id="JQBS01000018">
    <property type="protein sequence ID" value="KRN56812.1"/>
    <property type="molecule type" value="Genomic_DNA"/>
</dbReference>
<accession>A0A0R2I3S0</accession>
<evidence type="ECO:0000313" key="2">
    <source>
        <dbReference type="EMBL" id="KRN56812.1"/>
    </source>
</evidence>
<dbReference type="GeneID" id="89587761"/>
<sequence>MINKKKLIQKLIVSLTVLSFYGFIDLCTVQASDQENIVDPLDPSKKAEPVFPPRQAQKRKNEQELSEESLISLPDGKKPIKIVKPSKKKREKQENSYNHLPQQFNVETIFPDGIEPGEGKEDDLYLSEVYIQLSGTILFGR</sequence>
<protein>
    <submittedName>
        <fullName evidence="2">Uncharacterized protein</fullName>
    </submittedName>
</protein>
<feature type="region of interest" description="Disordered" evidence="1">
    <location>
        <begin position="39"/>
        <end position="99"/>
    </location>
</feature>
<gene>
    <name evidence="2" type="ORF">IV74_GL000822</name>
</gene>
<dbReference type="PATRIC" id="fig|1449336.4.peg.837"/>
<evidence type="ECO:0000256" key="1">
    <source>
        <dbReference type="SAM" id="MobiDB-lite"/>
    </source>
</evidence>
<keyword evidence="3" id="KW-1185">Reference proteome</keyword>
<comment type="caution">
    <text evidence="2">The sequence shown here is derived from an EMBL/GenBank/DDBJ whole genome shotgun (WGS) entry which is preliminary data.</text>
</comment>
<dbReference type="RefSeq" id="WP_057002218.1">
    <property type="nucleotide sequence ID" value="NZ_JQBS01000018.1"/>
</dbReference>